<feature type="compositionally biased region" description="Polar residues" evidence="1">
    <location>
        <begin position="292"/>
        <end position="315"/>
    </location>
</feature>
<name>A0A0D6LBS2_9BILA</name>
<keyword evidence="3" id="KW-1185">Reference proteome</keyword>
<feature type="compositionally biased region" description="Low complexity" evidence="1">
    <location>
        <begin position="160"/>
        <end position="205"/>
    </location>
</feature>
<dbReference type="EMBL" id="KE125312">
    <property type="protein sequence ID" value="EPB69309.1"/>
    <property type="molecule type" value="Genomic_DNA"/>
</dbReference>
<feature type="region of interest" description="Disordered" evidence="1">
    <location>
        <begin position="160"/>
        <end position="319"/>
    </location>
</feature>
<feature type="compositionally biased region" description="Polar residues" evidence="1">
    <location>
        <begin position="206"/>
        <end position="232"/>
    </location>
</feature>
<feature type="region of interest" description="Disordered" evidence="1">
    <location>
        <begin position="1"/>
        <end position="28"/>
    </location>
</feature>
<accession>A0A0D6LBS2</accession>
<feature type="compositionally biased region" description="Low complexity" evidence="1">
    <location>
        <begin position="19"/>
        <end position="28"/>
    </location>
</feature>
<evidence type="ECO:0000256" key="1">
    <source>
        <dbReference type="SAM" id="MobiDB-lite"/>
    </source>
</evidence>
<evidence type="ECO:0000313" key="3">
    <source>
        <dbReference type="Proteomes" id="UP000054495"/>
    </source>
</evidence>
<protein>
    <submittedName>
        <fullName evidence="2">Uncharacterized protein</fullName>
    </submittedName>
</protein>
<organism evidence="2 3">
    <name type="scientific">Ancylostoma ceylanicum</name>
    <dbReference type="NCBI Taxonomy" id="53326"/>
    <lineage>
        <taxon>Eukaryota</taxon>
        <taxon>Metazoa</taxon>
        <taxon>Ecdysozoa</taxon>
        <taxon>Nematoda</taxon>
        <taxon>Chromadorea</taxon>
        <taxon>Rhabditida</taxon>
        <taxon>Rhabditina</taxon>
        <taxon>Rhabditomorpha</taxon>
        <taxon>Strongyloidea</taxon>
        <taxon>Ancylostomatidae</taxon>
        <taxon>Ancylostomatinae</taxon>
        <taxon>Ancylostoma</taxon>
    </lineage>
</organism>
<sequence>MVEERRGFPGMHAQSSKPITNSNKKNTISSINDMKSTNQLYSFILYTTTAKSTEPKKAMEAIRKLEGEPADSSKKEFNQTAALDKFLEEKTASDVLVFYIPCNYDYSQSDEDAKAFVKKLQDSGAGAATMLVSNTMNRTAVAKAYNISESDVAVVGQANTTSSTTATTVSSRTTSAGVTSTASPSTTPASTSSETIVTTVSTSSEAPITTSREDVGSTTSPIASESTPGTSPTEGISTASSISEETTTEAGPTTSSSIKTSSSASAATTTTSGETEPTSGTTNSTTVVTTKLSEPTEGSDSTVASSTVLPTSSSTGIGGPRFYIHSRIAYRNLNERIYTCNSVIVNS</sequence>
<proteinExistence type="predicted"/>
<feature type="compositionally biased region" description="Low complexity" evidence="1">
    <location>
        <begin position="233"/>
        <end position="291"/>
    </location>
</feature>
<dbReference type="AlphaFoldDB" id="A0A0D6LBS2"/>
<reference evidence="2 3" key="1">
    <citation type="submission" date="2013-05" db="EMBL/GenBank/DDBJ databases">
        <title>Draft genome of the parasitic nematode Anyclostoma ceylanicum.</title>
        <authorList>
            <person name="Mitreva M."/>
        </authorList>
    </citation>
    <scope>NUCLEOTIDE SEQUENCE [LARGE SCALE GENOMIC DNA]</scope>
</reference>
<evidence type="ECO:0000313" key="2">
    <source>
        <dbReference type="EMBL" id="EPB69309.1"/>
    </source>
</evidence>
<dbReference type="Proteomes" id="UP000054495">
    <property type="component" value="Unassembled WGS sequence"/>
</dbReference>
<gene>
    <name evidence="2" type="ORF">ANCCEY_11604</name>
</gene>